<evidence type="ECO:0000256" key="1">
    <source>
        <dbReference type="ARBA" id="ARBA00001974"/>
    </source>
</evidence>
<evidence type="ECO:0000256" key="3">
    <source>
        <dbReference type="ARBA" id="ARBA00022630"/>
    </source>
</evidence>
<dbReference type="InterPro" id="IPR020946">
    <property type="entry name" value="Flavin_mOase-like"/>
</dbReference>
<dbReference type="Gene3D" id="3.50.50.60">
    <property type="entry name" value="FAD/NAD(P)-binding domain"/>
    <property type="match status" value="2"/>
</dbReference>
<dbReference type="OrthoDB" id="74360at2759"/>
<comment type="cofactor">
    <cofactor evidence="1">
        <name>FAD</name>
        <dbReference type="ChEBI" id="CHEBI:57692"/>
    </cofactor>
</comment>
<keyword evidence="6" id="KW-1133">Transmembrane helix</keyword>
<dbReference type="GO" id="GO:0004499">
    <property type="term" value="F:N,N-dimethylaniline monooxygenase activity"/>
    <property type="evidence" value="ECO:0007669"/>
    <property type="project" value="InterPro"/>
</dbReference>
<gene>
    <name evidence="7" type="ORF">AAP_02680</name>
</gene>
<dbReference type="SUPFAM" id="SSF51905">
    <property type="entry name" value="FAD/NAD(P)-binding domain"/>
    <property type="match status" value="2"/>
</dbReference>
<evidence type="ECO:0000256" key="4">
    <source>
        <dbReference type="ARBA" id="ARBA00022827"/>
    </source>
</evidence>
<keyword evidence="7" id="KW-0503">Monooxygenase</keyword>
<dbReference type="PANTHER" id="PTHR42877">
    <property type="entry name" value="L-ORNITHINE N(5)-MONOOXYGENASE-RELATED"/>
    <property type="match status" value="1"/>
</dbReference>
<keyword evidence="3" id="KW-0285">Flavoprotein</keyword>
<dbReference type="VEuPathDB" id="FungiDB:AAP_02680"/>
<sequence length="598" mass="67534">MSSPSKDYGLKPLDKQHFNEPAIVIIGAGISGICAGVHLLQNGIKNFVILERGAGLGGTWRDNTYPGCCCDIFSHLYSYSFAQNPNWSRLYPGQEEILRYLTSVAEEHHLTNYIRFSTSVVEASWNEDEAKWHIAVDVTNPKEAETKNEYILTTDYLISAVGQLNNPSIPNVPGLDEFQGKVMHTARWDWTYDYRNKKVAMVGNGASGIQVIPAIAPDVQDVTVFQRTPSYIVYRGDTNVAAPLRGLMKICPPFLWAIRGWMMDFRELCFDRLMRPAKGKTNLAAKFANSVMRRQLPDKPELWDALTPKYTFGCKRVLVSDDYFPSFNRDNVHLVPNAVEKITRTGVVSQGKEYEADMLILATGFKSSDFMAGINMYGKNGKSLKEVWKKAPRALYGTAVEHMPNFSMLYGPNTNLGHNSIVIMIEAQTRYLMPMIKEVLAARQRGETLQVLPKHNRVEEFNEQLQRDISETSMADPNCQSWYKNEEGTVINNWSGTAVSYQRLMSTLQWDDYELAGTAAARVLRKKKGKKTKVGYVHEDSISKWTNIAVYPLVGLAVYQGLKWGNPDLLRKTQDIIQEVFKMLPEHVLDVVSNVTGK</sequence>
<accession>A0A167ZXC4</accession>
<keyword evidence="6" id="KW-0812">Transmembrane</keyword>
<evidence type="ECO:0000256" key="5">
    <source>
        <dbReference type="ARBA" id="ARBA00023002"/>
    </source>
</evidence>
<evidence type="ECO:0000256" key="6">
    <source>
        <dbReference type="SAM" id="Phobius"/>
    </source>
</evidence>
<name>A0A167ZXC4_9EURO</name>
<dbReference type="PANTHER" id="PTHR42877:SF4">
    <property type="entry name" value="FAD_NAD(P)-BINDING DOMAIN-CONTAINING PROTEIN-RELATED"/>
    <property type="match status" value="1"/>
</dbReference>
<evidence type="ECO:0000256" key="2">
    <source>
        <dbReference type="ARBA" id="ARBA00010139"/>
    </source>
</evidence>
<comment type="similarity">
    <text evidence="2">Belongs to the FAD-binding monooxygenase family.</text>
</comment>
<dbReference type="GO" id="GO:0050660">
    <property type="term" value="F:flavin adenine dinucleotide binding"/>
    <property type="evidence" value="ECO:0007669"/>
    <property type="project" value="InterPro"/>
</dbReference>
<keyword evidence="8" id="KW-1185">Reference proteome</keyword>
<dbReference type="AlphaFoldDB" id="A0A167ZXC4"/>
<dbReference type="InterPro" id="IPR051209">
    <property type="entry name" value="FAD-bind_Monooxygenase_sf"/>
</dbReference>
<keyword evidence="4" id="KW-0274">FAD</keyword>
<dbReference type="GO" id="GO:0050661">
    <property type="term" value="F:NADP binding"/>
    <property type="evidence" value="ECO:0007669"/>
    <property type="project" value="InterPro"/>
</dbReference>
<reference evidence="7 8" key="1">
    <citation type="journal article" date="2016" name="Genome Biol. Evol.">
        <title>Divergent and convergent evolution of fungal pathogenicity.</title>
        <authorList>
            <person name="Shang Y."/>
            <person name="Xiao G."/>
            <person name="Zheng P."/>
            <person name="Cen K."/>
            <person name="Zhan S."/>
            <person name="Wang C."/>
        </authorList>
    </citation>
    <scope>NUCLEOTIDE SEQUENCE [LARGE SCALE GENOMIC DNA]</scope>
    <source>
        <strain evidence="7 8">ARSEF 7405</strain>
    </source>
</reference>
<protein>
    <submittedName>
        <fullName evidence="7">Flavin-binding monooxygenase</fullName>
    </submittedName>
</protein>
<organism evidence="7 8">
    <name type="scientific">Ascosphaera apis ARSEF 7405</name>
    <dbReference type="NCBI Taxonomy" id="392613"/>
    <lineage>
        <taxon>Eukaryota</taxon>
        <taxon>Fungi</taxon>
        <taxon>Dikarya</taxon>
        <taxon>Ascomycota</taxon>
        <taxon>Pezizomycotina</taxon>
        <taxon>Eurotiomycetes</taxon>
        <taxon>Eurotiomycetidae</taxon>
        <taxon>Onygenales</taxon>
        <taxon>Ascosphaeraceae</taxon>
        <taxon>Ascosphaera</taxon>
    </lineage>
</organism>
<dbReference type="Proteomes" id="UP000242877">
    <property type="component" value="Unassembled WGS sequence"/>
</dbReference>
<evidence type="ECO:0000313" key="7">
    <source>
        <dbReference type="EMBL" id="KZZ93214.1"/>
    </source>
</evidence>
<comment type="caution">
    <text evidence="7">The sequence shown here is derived from an EMBL/GenBank/DDBJ whole genome shotgun (WGS) entry which is preliminary data.</text>
</comment>
<evidence type="ECO:0000313" key="8">
    <source>
        <dbReference type="Proteomes" id="UP000242877"/>
    </source>
</evidence>
<dbReference type="InterPro" id="IPR036188">
    <property type="entry name" value="FAD/NAD-bd_sf"/>
</dbReference>
<proteinExistence type="inferred from homology"/>
<keyword evidence="6" id="KW-0472">Membrane</keyword>
<keyword evidence="5" id="KW-0560">Oxidoreductase</keyword>
<dbReference type="EMBL" id="AZGZ01000009">
    <property type="protein sequence ID" value="KZZ93214.1"/>
    <property type="molecule type" value="Genomic_DNA"/>
</dbReference>
<dbReference type="Pfam" id="PF00743">
    <property type="entry name" value="FMO-like"/>
    <property type="match status" value="1"/>
</dbReference>
<feature type="transmembrane region" description="Helical" evidence="6">
    <location>
        <begin position="21"/>
        <end position="40"/>
    </location>
</feature>